<accession>A0AAV5GQP4</accession>
<dbReference type="PANTHER" id="PTHR47942">
    <property type="entry name" value="TETRATRICOPEPTIDE REPEAT (TPR)-LIKE SUPERFAMILY PROTEIN-RELATED"/>
    <property type="match status" value="1"/>
</dbReference>
<evidence type="ECO:0008006" key="6">
    <source>
        <dbReference type="Google" id="ProtNLM"/>
    </source>
</evidence>
<dbReference type="Pfam" id="PF01535">
    <property type="entry name" value="PPR"/>
    <property type="match status" value="1"/>
</dbReference>
<dbReference type="PROSITE" id="PS51375">
    <property type="entry name" value="PPR"/>
    <property type="match status" value="4"/>
</dbReference>
<dbReference type="EMBL" id="BQKY01000009">
    <property type="protein sequence ID" value="GJN91802.1"/>
    <property type="molecule type" value="Genomic_DNA"/>
</dbReference>
<keyword evidence="5" id="KW-1185">Reference proteome</keyword>
<dbReference type="InterPro" id="IPR011990">
    <property type="entry name" value="TPR-like_helical_dom_sf"/>
</dbReference>
<keyword evidence="1" id="KW-0677">Repeat</keyword>
<evidence type="ECO:0000256" key="3">
    <source>
        <dbReference type="SAM" id="MobiDB-lite"/>
    </source>
</evidence>
<dbReference type="Pfam" id="PF13812">
    <property type="entry name" value="PPR_3"/>
    <property type="match status" value="1"/>
</dbReference>
<dbReference type="Proteomes" id="UP001342314">
    <property type="component" value="Unassembled WGS sequence"/>
</dbReference>
<organism evidence="4 5">
    <name type="scientific">Rhodotorula paludigena</name>
    <dbReference type="NCBI Taxonomy" id="86838"/>
    <lineage>
        <taxon>Eukaryota</taxon>
        <taxon>Fungi</taxon>
        <taxon>Dikarya</taxon>
        <taxon>Basidiomycota</taxon>
        <taxon>Pucciniomycotina</taxon>
        <taxon>Microbotryomycetes</taxon>
        <taxon>Sporidiobolales</taxon>
        <taxon>Sporidiobolaceae</taxon>
        <taxon>Rhodotorula</taxon>
    </lineage>
</organism>
<feature type="repeat" description="PPR" evidence="2">
    <location>
        <begin position="759"/>
        <end position="793"/>
    </location>
</feature>
<dbReference type="AlphaFoldDB" id="A0AAV5GQP4"/>
<dbReference type="Pfam" id="PF13041">
    <property type="entry name" value="PPR_2"/>
    <property type="match status" value="1"/>
</dbReference>
<comment type="caution">
    <text evidence="4">The sequence shown here is derived from an EMBL/GenBank/DDBJ whole genome shotgun (WGS) entry which is preliminary data.</text>
</comment>
<sequence length="1251" mass="136767">MLIPLLLAEANDPAEEALARLLAEHAPEILPSTRGTGLKRPRTPPRRRAPWERQPVLRLDIPTAKQKLQALWKAAEDPSFFHALDPQRQLDLIRSFSRVARAVDAPPRTDPLASRNSPEEQRRLDLRAYASKRMLALLRSSRHHLTALAALGTSPYSSLRQNAALLFLDAVTLAESLEAISVALLGAPDDGSAEAKELSEALDALFRPSWSPSAAVAPASAPDDALAAQPSPPDATATLLQSRRTALSHLLQLWQRPSSSPSLAASQALALLLPTTYALDLEPLFTTTVRGSQATHRAQRGFGDVLRRQYGVVLAALEPSPADALLRMLHEADGRGAGAQVEAVEQAASVVVRLLAESGSAVRALDLWRVLEVRREDREAGEVEAGREAQLERLKTMTALVNGLSMERLYDDANAVAYPPLERLAESLQGEVNVSPATDSQTVSGSVCYPTSSPVIDAYRVLAKLASDQGRSPIVERLLGSLAAIGVSDSTSLEFAARRLRAKGDRRDLEAAREAFDSAPLAKASPADRARLYGQLAVAHVRVNDVEGALRVLRELVQTRLYAPLFAINAVLHGFARRGDFKSTFDLFQQLAQGAFPRLAPNANSWNALVLAHSVARDPSGAEAAIAEMKRVGLEPGRDTWTTLMSTYVENGLWRAAFAVYRFLDSQSDPRLCPDTATINVMLKACILTATKAETVLSLFRNALSRGVRPDMITYTLVLQSVCAAGHMSVAEEIYSLIERAERTPGLLPSTMRSAIVPDHFVFANLIAGYSRSGDMAKAQACLAEMRARGIEPSSITVGIIVGARLLSIQADNQGRRLAAAVWRATAEARAFLESGSFPLVSTGLKGEATPRKRRRARQPVAMDQPLARGRAAIAVYAPILRALTKSGDARDAIKLFDEVLDRLDEDLLDTDPPIELYSMLMDAFRQKEVPLTPSQARAAAKNVHLVWQRLYESVKRRFLRPAQAEGGESGPLRVDPAQADVLRVPLSILLDAAGRGQLHMVVESTWRRLAAEGFAFDASNWNALALYFIRDMQLRRAMWITEHVLCRPGTLDDLDGDSSDPSTLAEFEKELRSIRRADAVGRTPARIWAAGLRERDLRSRRQEAYQALLHQIPPSSPAGSTAGFSVQLGEALSAAHASRSAALWHPYGRTLVELHQALDSLSGEGSIRALRKFNARLGKDDAVDLEVERGQMVKLAPDDALDERQALERDHPLTMRSLELWRTRRERAAAERQARSHYGGNRPAHIPFPQ</sequence>
<gene>
    <name evidence="4" type="ORF">Rhopal_004825-T1</name>
</gene>
<proteinExistence type="predicted"/>
<name>A0AAV5GQP4_9BASI</name>
<evidence type="ECO:0000313" key="5">
    <source>
        <dbReference type="Proteomes" id="UP001342314"/>
    </source>
</evidence>
<evidence type="ECO:0000256" key="2">
    <source>
        <dbReference type="PROSITE-ProRule" id="PRU00708"/>
    </source>
</evidence>
<feature type="region of interest" description="Disordered" evidence="3">
    <location>
        <begin position="1232"/>
        <end position="1251"/>
    </location>
</feature>
<feature type="repeat" description="PPR" evidence="2">
    <location>
        <begin position="711"/>
        <end position="745"/>
    </location>
</feature>
<dbReference type="InterPro" id="IPR051222">
    <property type="entry name" value="PPR/CCM1_RNA-binding"/>
</dbReference>
<feature type="repeat" description="PPR" evidence="2">
    <location>
        <begin position="675"/>
        <end position="710"/>
    </location>
</feature>
<reference evidence="4 5" key="1">
    <citation type="submission" date="2021-12" db="EMBL/GenBank/DDBJ databases">
        <title>High titer production of polyol ester of fatty acids by Rhodotorula paludigena BS15 towards product separation-free biomass refinery.</title>
        <authorList>
            <person name="Mano J."/>
            <person name="Ono H."/>
            <person name="Tanaka T."/>
            <person name="Naito K."/>
            <person name="Sushida H."/>
            <person name="Ike M."/>
            <person name="Tokuyasu K."/>
            <person name="Kitaoka M."/>
        </authorList>
    </citation>
    <scope>NUCLEOTIDE SEQUENCE [LARGE SCALE GENOMIC DNA]</scope>
    <source>
        <strain evidence="4 5">BS15</strain>
    </source>
</reference>
<protein>
    <recommendedName>
        <fullName evidence="6">Pentacotripeptide-repeat region of PRORP domain-containing protein</fullName>
    </recommendedName>
</protein>
<dbReference type="Gene3D" id="1.25.40.10">
    <property type="entry name" value="Tetratricopeptide repeat domain"/>
    <property type="match status" value="3"/>
</dbReference>
<dbReference type="InterPro" id="IPR002885">
    <property type="entry name" value="PPR_rpt"/>
</dbReference>
<evidence type="ECO:0000313" key="4">
    <source>
        <dbReference type="EMBL" id="GJN91802.1"/>
    </source>
</evidence>
<dbReference type="NCBIfam" id="TIGR00756">
    <property type="entry name" value="PPR"/>
    <property type="match status" value="1"/>
</dbReference>
<feature type="repeat" description="PPR" evidence="2">
    <location>
        <begin position="602"/>
        <end position="636"/>
    </location>
</feature>
<evidence type="ECO:0000256" key="1">
    <source>
        <dbReference type="ARBA" id="ARBA00022737"/>
    </source>
</evidence>
<dbReference type="PANTHER" id="PTHR47942:SF63">
    <property type="entry name" value="PENTATRICOPEPTIDE REPEAT-CONTAINING PROTEIN"/>
    <property type="match status" value="1"/>
</dbReference>